<dbReference type="PROSITE" id="PS50931">
    <property type="entry name" value="HTH_LYSR"/>
    <property type="match status" value="1"/>
</dbReference>
<dbReference type="PANTHER" id="PTHR30419">
    <property type="entry name" value="HTH-TYPE TRANSCRIPTIONAL REGULATOR YBHD"/>
    <property type="match status" value="1"/>
</dbReference>
<comment type="similarity">
    <text evidence="1">Belongs to the LysR transcriptional regulatory family.</text>
</comment>
<protein>
    <submittedName>
        <fullName evidence="6">DNA-binding transcriptional regulator CynR</fullName>
    </submittedName>
</protein>
<proteinExistence type="inferred from homology"/>
<evidence type="ECO:0000313" key="6">
    <source>
        <dbReference type="EMBL" id="SAL63369.1"/>
    </source>
</evidence>
<dbReference type="CDD" id="cd05466">
    <property type="entry name" value="PBP2_LTTR_substrate"/>
    <property type="match status" value="1"/>
</dbReference>
<name>A0A158J4T2_9BURK</name>
<keyword evidence="3 6" id="KW-0238">DNA-binding</keyword>
<dbReference type="InterPro" id="IPR036388">
    <property type="entry name" value="WH-like_DNA-bd_sf"/>
</dbReference>
<dbReference type="AlphaFoldDB" id="A0A158J4T2"/>
<organism evidence="6 7">
    <name type="scientific">Caballeronia terrestris</name>
    <dbReference type="NCBI Taxonomy" id="1226301"/>
    <lineage>
        <taxon>Bacteria</taxon>
        <taxon>Pseudomonadati</taxon>
        <taxon>Pseudomonadota</taxon>
        <taxon>Betaproteobacteria</taxon>
        <taxon>Burkholderiales</taxon>
        <taxon>Burkholderiaceae</taxon>
        <taxon>Caballeronia</taxon>
    </lineage>
</organism>
<dbReference type="InterPro" id="IPR036390">
    <property type="entry name" value="WH_DNA-bd_sf"/>
</dbReference>
<dbReference type="InterPro" id="IPR005119">
    <property type="entry name" value="LysR_subst-bd"/>
</dbReference>
<reference evidence="6" key="1">
    <citation type="submission" date="2016-01" db="EMBL/GenBank/DDBJ databases">
        <authorList>
            <person name="Peeters C."/>
        </authorList>
    </citation>
    <scope>NUCLEOTIDE SEQUENCE [LARGE SCALE GENOMIC DNA]</scope>
    <source>
        <strain evidence="6">LMG 22937</strain>
    </source>
</reference>
<evidence type="ECO:0000313" key="7">
    <source>
        <dbReference type="Proteomes" id="UP000054925"/>
    </source>
</evidence>
<dbReference type="Proteomes" id="UP000054925">
    <property type="component" value="Unassembled WGS sequence"/>
</dbReference>
<dbReference type="PANTHER" id="PTHR30419:SF8">
    <property type="entry name" value="NITROGEN ASSIMILATION TRANSCRIPTIONAL ACTIVATOR-RELATED"/>
    <property type="match status" value="1"/>
</dbReference>
<dbReference type="InterPro" id="IPR000847">
    <property type="entry name" value="LysR_HTH_N"/>
</dbReference>
<dbReference type="RefSeq" id="WP_087657279.1">
    <property type="nucleotide sequence ID" value="NZ_FCOL02000017.1"/>
</dbReference>
<dbReference type="FunFam" id="1.10.10.10:FF:000001">
    <property type="entry name" value="LysR family transcriptional regulator"/>
    <property type="match status" value="1"/>
</dbReference>
<dbReference type="EMBL" id="FCOL02000017">
    <property type="protein sequence ID" value="SAL63369.1"/>
    <property type="molecule type" value="Genomic_DNA"/>
</dbReference>
<dbReference type="SUPFAM" id="SSF53850">
    <property type="entry name" value="Periplasmic binding protein-like II"/>
    <property type="match status" value="1"/>
</dbReference>
<keyword evidence="2" id="KW-0805">Transcription regulation</keyword>
<dbReference type="SUPFAM" id="SSF46785">
    <property type="entry name" value="Winged helix' DNA-binding domain"/>
    <property type="match status" value="1"/>
</dbReference>
<feature type="domain" description="HTH lysR-type" evidence="5">
    <location>
        <begin position="1"/>
        <end position="59"/>
    </location>
</feature>
<dbReference type="GO" id="GO:0003677">
    <property type="term" value="F:DNA binding"/>
    <property type="evidence" value="ECO:0007669"/>
    <property type="project" value="UniProtKB-KW"/>
</dbReference>
<evidence type="ECO:0000256" key="2">
    <source>
        <dbReference type="ARBA" id="ARBA00023015"/>
    </source>
</evidence>
<dbReference type="Pfam" id="PF00126">
    <property type="entry name" value="HTH_1"/>
    <property type="match status" value="1"/>
</dbReference>
<evidence type="ECO:0000256" key="3">
    <source>
        <dbReference type="ARBA" id="ARBA00023125"/>
    </source>
</evidence>
<gene>
    <name evidence="6" type="ORF">AWB67_03289</name>
</gene>
<dbReference type="PRINTS" id="PR00039">
    <property type="entry name" value="HTHLYSR"/>
</dbReference>
<evidence type="ECO:0000256" key="1">
    <source>
        <dbReference type="ARBA" id="ARBA00009437"/>
    </source>
</evidence>
<comment type="caution">
    <text evidence="6">The sequence shown here is derived from an EMBL/GenBank/DDBJ whole genome shotgun (WGS) entry which is preliminary data.</text>
</comment>
<sequence>MDIRVLRYCEAVARLGNITHAADELHVAQPALSVAIKKLETELGVTLFARSRNRPVTLTPEGALLMRRAKRMFQELESARTELADARELRAGSVRVGMPPMYGLRYFPSLMKAFHARYPGIDVTAIEGSAGEIKTLLENGKVDLAIIEARRVEKGWARKIVGEEEVVLCVAASHALARKRHVEDTDLDGLPMVLFEGSFLQRNVLDNRCQKAGVKYRAVLQSNSVPMVYQAVADGLGAATLLRSMVEEDERLVPLSFEPAEFFRFDLCWLDEQYISRANQAFVDFATARTPR</sequence>
<dbReference type="Pfam" id="PF03466">
    <property type="entry name" value="LysR_substrate"/>
    <property type="match status" value="1"/>
</dbReference>
<keyword evidence="7" id="KW-1185">Reference proteome</keyword>
<keyword evidence="4" id="KW-0804">Transcription</keyword>
<dbReference type="Gene3D" id="1.10.10.10">
    <property type="entry name" value="Winged helix-like DNA-binding domain superfamily/Winged helix DNA-binding domain"/>
    <property type="match status" value="1"/>
</dbReference>
<dbReference type="GO" id="GO:0003700">
    <property type="term" value="F:DNA-binding transcription factor activity"/>
    <property type="evidence" value="ECO:0007669"/>
    <property type="project" value="InterPro"/>
</dbReference>
<dbReference type="Gene3D" id="3.40.190.290">
    <property type="match status" value="1"/>
</dbReference>
<evidence type="ECO:0000256" key="4">
    <source>
        <dbReference type="ARBA" id="ARBA00023163"/>
    </source>
</evidence>
<accession>A0A158J4T2</accession>
<dbReference type="GO" id="GO:0005829">
    <property type="term" value="C:cytosol"/>
    <property type="evidence" value="ECO:0007669"/>
    <property type="project" value="TreeGrafter"/>
</dbReference>
<dbReference type="InterPro" id="IPR050950">
    <property type="entry name" value="HTH-type_LysR_regulators"/>
</dbReference>
<evidence type="ECO:0000259" key="5">
    <source>
        <dbReference type="PROSITE" id="PS50931"/>
    </source>
</evidence>
<dbReference type="OrthoDB" id="9786526at2"/>